<gene>
    <name evidence="9" type="ORF">GNZ18_32365</name>
</gene>
<evidence type="ECO:0000259" key="8">
    <source>
        <dbReference type="Pfam" id="PF06271"/>
    </source>
</evidence>
<evidence type="ECO:0000256" key="1">
    <source>
        <dbReference type="ARBA" id="ARBA00004651"/>
    </source>
</evidence>
<sequence length="389" mass="40532">MIDRELKMLGAFVYGPPPSPPSPPPFAGPPPPPVPYAGPPEPEPSDAPPRGRRLAAWTIDAALMAGVAALLGTMTWGRLHGLLVDGLWGKALGAVGGLVLTGGDVQKAAEDFGLGIWNSIVTDIEQALLLLVLTELLYQFAAQAFAGRTLGKAALDLRVTSGAGRPAKARALRRALVTTAGSSGLYCTAWFLLLEGMFFLAVLVWLAALAVFAANSAPALVGARRRTLADLAAGTAVVRARSYRRAAELAVQGAGIAWDGTQAAGQVAGRAVRENAARVAQAESVRRALDSERARQVQDMGKRLGGRLNDAYQQRRDARREPGIAAAEQPAALLPPEPHYDPYGVHGDQGAQGGQGVQGGQGAYGVPADPYAPPPPYGPPPRPGDARPN</sequence>
<comment type="caution">
    <text evidence="9">The sequence shown here is derived from an EMBL/GenBank/DDBJ whole genome shotgun (WGS) entry which is preliminary data.</text>
</comment>
<evidence type="ECO:0000256" key="7">
    <source>
        <dbReference type="SAM" id="Phobius"/>
    </source>
</evidence>
<feature type="region of interest" description="Disordered" evidence="6">
    <location>
        <begin position="13"/>
        <end position="51"/>
    </location>
</feature>
<dbReference type="RefSeq" id="WP_156220456.1">
    <property type="nucleotide sequence ID" value="NZ_WOFH01000014.1"/>
</dbReference>
<organism evidence="9 10">
    <name type="scientific">Actinomadura litoris</name>
    <dbReference type="NCBI Taxonomy" id="2678616"/>
    <lineage>
        <taxon>Bacteria</taxon>
        <taxon>Bacillati</taxon>
        <taxon>Actinomycetota</taxon>
        <taxon>Actinomycetes</taxon>
        <taxon>Streptosporangiales</taxon>
        <taxon>Thermomonosporaceae</taxon>
        <taxon>Actinomadura</taxon>
    </lineage>
</organism>
<feature type="compositionally biased region" description="Pro residues" evidence="6">
    <location>
        <begin position="370"/>
        <end position="383"/>
    </location>
</feature>
<dbReference type="Pfam" id="PF06271">
    <property type="entry name" value="RDD"/>
    <property type="match status" value="1"/>
</dbReference>
<accession>A0A7K1LAI9</accession>
<feature type="compositionally biased region" description="Pro residues" evidence="6">
    <location>
        <begin position="15"/>
        <end position="47"/>
    </location>
</feature>
<proteinExistence type="predicted"/>
<comment type="subcellular location">
    <subcellularLocation>
        <location evidence="1">Cell membrane</location>
        <topology evidence="1">Multi-pass membrane protein</topology>
    </subcellularLocation>
</comment>
<feature type="transmembrane region" description="Helical" evidence="7">
    <location>
        <begin position="198"/>
        <end position="221"/>
    </location>
</feature>
<dbReference type="InterPro" id="IPR010432">
    <property type="entry name" value="RDD"/>
</dbReference>
<feature type="region of interest" description="Disordered" evidence="6">
    <location>
        <begin position="333"/>
        <end position="389"/>
    </location>
</feature>
<keyword evidence="3 7" id="KW-0812">Transmembrane</keyword>
<evidence type="ECO:0000256" key="3">
    <source>
        <dbReference type="ARBA" id="ARBA00022692"/>
    </source>
</evidence>
<keyword evidence="4 7" id="KW-1133">Transmembrane helix</keyword>
<evidence type="ECO:0000256" key="2">
    <source>
        <dbReference type="ARBA" id="ARBA00022475"/>
    </source>
</evidence>
<name>A0A7K1LAI9_9ACTN</name>
<dbReference type="Proteomes" id="UP000432015">
    <property type="component" value="Unassembled WGS sequence"/>
</dbReference>
<dbReference type="PANTHER" id="PTHR36115">
    <property type="entry name" value="PROLINE-RICH ANTIGEN HOMOLOG-RELATED"/>
    <property type="match status" value="1"/>
</dbReference>
<feature type="transmembrane region" description="Helical" evidence="7">
    <location>
        <begin position="171"/>
        <end position="192"/>
    </location>
</feature>
<dbReference type="AlphaFoldDB" id="A0A7K1LAI9"/>
<keyword evidence="2" id="KW-1003">Cell membrane</keyword>
<keyword evidence="10" id="KW-1185">Reference proteome</keyword>
<dbReference type="PANTHER" id="PTHR36115:SF6">
    <property type="entry name" value="PROLINE-RICH ANTIGEN HOMOLOG"/>
    <property type="match status" value="1"/>
</dbReference>
<dbReference type="EMBL" id="WOFH01000014">
    <property type="protein sequence ID" value="MUN41256.1"/>
    <property type="molecule type" value="Genomic_DNA"/>
</dbReference>
<evidence type="ECO:0000313" key="10">
    <source>
        <dbReference type="Proteomes" id="UP000432015"/>
    </source>
</evidence>
<dbReference type="InterPro" id="IPR051791">
    <property type="entry name" value="Pra-immunoreactive"/>
</dbReference>
<keyword evidence="5 7" id="KW-0472">Membrane</keyword>
<feature type="domain" description="RDD" evidence="8">
    <location>
        <begin position="48"/>
        <end position="234"/>
    </location>
</feature>
<evidence type="ECO:0000313" key="9">
    <source>
        <dbReference type="EMBL" id="MUN41256.1"/>
    </source>
</evidence>
<evidence type="ECO:0000256" key="5">
    <source>
        <dbReference type="ARBA" id="ARBA00023136"/>
    </source>
</evidence>
<protein>
    <recommendedName>
        <fullName evidence="8">RDD domain-containing protein</fullName>
    </recommendedName>
</protein>
<feature type="compositionally biased region" description="Gly residues" evidence="6">
    <location>
        <begin position="350"/>
        <end position="363"/>
    </location>
</feature>
<evidence type="ECO:0000256" key="6">
    <source>
        <dbReference type="SAM" id="MobiDB-lite"/>
    </source>
</evidence>
<dbReference type="GO" id="GO:0005886">
    <property type="term" value="C:plasma membrane"/>
    <property type="evidence" value="ECO:0007669"/>
    <property type="project" value="UniProtKB-SubCell"/>
</dbReference>
<evidence type="ECO:0000256" key="4">
    <source>
        <dbReference type="ARBA" id="ARBA00022989"/>
    </source>
</evidence>
<reference evidence="9 10" key="1">
    <citation type="submission" date="2019-11" db="EMBL/GenBank/DDBJ databases">
        <authorList>
            <person name="Cao P."/>
        </authorList>
    </citation>
    <scope>NUCLEOTIDE SEQUENCE [LARGE SCALE GENOMIC DNA]</scope>
    <source>
        <strain evidence="9 10">NEAU-AAG5</strain>
    </source>
</reference>